<comment type="caution">
    <text evidence="10">The sequence shown here is derived from an EMBL/GenBank/DDBJ whole genome shotgun (WGS) entry which is preliminary data.</text>
</comment>
<proteinExistence type="predicted"/>
<dbReference type="RefSeq" id="WP_021287365.1">
    <property type="nucleotide sequence ID" value="NZ_AUPZ01000007.1"/>
</dbReference>
<dbReference type="eggNOG" id="COG0745">
    <property type="taxonomic scope" value="Bacteria"/>
</dbReference>
<keyword evidence="2" id="KW-0902">Two-component regulatory system</keyword>
<evidence type="ECO:0000313" key="10">
    <source>
        <dbReference type="EMBL" id="EQB39445.1"/>
    </source>
</evidence>
<dbReference type="PANTHER" id="PTHR48111">
    <property type="entry name" value="REGULATOR OF RPOS"/>
    <property type="match status" value="1"/>
</dbReference>
<dbReference type="STRING" id="1172190.M947_05485"/>
<name>T0JEL3_9BACT</name>
<dbReference type="OrthoDB" id="5322762at2"/>
<dbReference type="InterPro" id="IPR036388">
    <property type="entry name" value="WH-like_DNA-bd_sf"/>
</dbReference>
<evidence type="ECO:0000256" key="2">
    <source>
        <dbReference type="ARBA" id="ARBA00023012"/>
    </source>
</evidence>
<dbReference type="PROSITE" id="PS51755">
    <property type="entry name" value="OMPR_PHOB"/>
    <property type="match status" value="1"/>
</dbReference>
<dbReference type="GO" id="GO:0000976">
    <property type="term" value="F:transcription cis-regulatory region binding"/>
    <property type="evidence" value="ECO:0007669"/>
    <property type="project" value="TreeGrafter"/>
</dbReference>
<evidence type="ECO:0008006" key="12">
    <source>
        <dbReference type="Google" id="ProtNLM"/>
    </source>
</evidence>
<protein>
    <recommendedName>
        <fullName evidence="12">Transcriptional regulator</fullName>
    </recommendedName>
</protein>
<evidence type="ECO:0000259" key="9">
    <source>
        <dbReference type="PROSITE" id="PS51755"/>
    </source>
</evidence>
<dbReference type="SMART" id="SM00448">
    <property type="entry name" value="REC"/>
    <property type="match status" value="1"/>
</dbReference>
<dbReference type="GO" id="GO:0032993">
    <property type="term" value="C:protein-DNA complex"/>
    <property type="evidence" value="ECO:0007669"/>
    <property type="project" value="TreeGrafter"/>
</dbReference>
<feature type="modified residue" description="4-aspartylphosphate" evidence="6">
    <location>
        <position position="50"/>
    </location>
</feature>
<evidence type="ECO:0000256" key="5">
    <source>
        <dbReference type="ARBA" id="ARBA00023163"/>
    </source>
</evidence>
<keyword evidence="4 7" id="KW-0238">DNA-binding</keyword>
<keyword evidence="1 6" id="KW-0597">Phosphoprotein</keyword>
<dbReference type="CDD" id="cd00383">
    <property type="entry name" value="trans_reg_C"/>
    <property type="match status" value="1"/>
</dbReference>
<evidence type="ECO:0000259" key="8">
    <source>
        <dbReference type="PROSITE" id="PS50110"/>
    </source>
</evidence>
<dbReference type="SMART" id="SM00862">
    <property type="entry name" value="Trans_reg_C"/>
    <property type="match status" value="1"/>
</dbReference>
<dbReference type="GO" id="GO:0000156">
    <property type="term" value="F:phosphorelay response regulator activity"/>
    <property type="evidence" value="ECO:0007669"/>
    <property type="project" value="TreeGrafter"/>
</dbReference>
<evidence type="ECO:0000256" key="7">
    <source>
        <dbReference type="PROSITE-ProRule" id="PRU01091"/>
    </source>
</evidence>
<dbReference type="EMBL" id="AUPZ01000007">
    <property type="protein sequence ID" value="EQB39445.1"/>
    <property type="molecule type" value="Genomic_DNA"/>
</dbReference>
<reference evidence="10 11" key="1">
    <citation type="submission" date="2013-07" db="EMBL/GenBank/DDBJ databases">
        <title>Sulfurimonas hongkongensis AST-10 Genome Sequencing.</title>
        <authorList>
            <person name="Cai L."/>
            <person name="Zhang T."/>
        </authorList>
    </citation>
    <scope>NUCLEOTIDE SEQUENCE [LARGE SCALE GENOMIC DNA]</scope>
    <source>
        <strain evidence="10 11">AST-10</strain>
    </source>
</reference>
<accession>T0JEL3</accession>
<keyword evidence="3" id="KW-0805">Transcription regulation</keyword>
<evidence type="ECO:0000256" key="1">
    <source>
        <dbReference type="ARBA" id="ARBA00022553"/>
    </source>
</evidence>
<dbReference type="SUPFAM" id="SSF52172">
    <property type="entry name" value="CheY-like"/>
    <property type="match status" value="1"/>
</dbReference>
<dbReference type="InterPro" id="IPR001789">
    <property type="entry name" value="Sig_transdc_resp-reg_receiver"/>
</dbReference>
<dbReference type="Pfam" id="PF00486">
    <property type="entry name" value="Trans_reg_C"/>
    <property type="match status" value="1"/>
</dbReference>
<dbReference type="InterPro" id="IPR039420">
    <property type="entry name" value="WalR-like"/>
</dbReference>
<dbReference type="InterPro" id="IPR001867">
    <property type="entry name" value="OmpR/PhoB-type_DNA-bd"/>
</dbReference>
<dbReference type="Gene3D" id="3.40.50.2300">
    <property type="match status" value="1"/>
</dbReference>
<dbReference type="GO" id="GO:0005829">
    <property type="term" value="C:cytosol"/>
    <property type="evidence" value="ECO:0007669"/>
    <property type="project" value="TreeGrafter"/>
</dbReference>
<dbReference type="PATRIC" id="fig|1172190.3.peg.1070"/>
<feature type="domain" description="Response regulatory" evidence="8">
    <location>
        <begin position="2"/>
        <end position="116"/>
    </location>
</feature>
<dbReference type="AlphaFoldDB" id="T0JEL3"/>
<sequence length="216" mass="24523">MRILIIEDDNKMRTMLCDALAPFYIVDALSSLEEAYAYIESFAYEALLLDRNLSGVDEGMEIIPKLKKLQPSCAVIIASAYGGVEERISGLSAGADDYLEKPYDLRELKMRIDALVHRYCPDIIEIDGLYIDIKLEQLHYEQQPLRLSKKEHDLLFFLAAHPDKILTRDDITNAIYNDPTSMSSNTIDVVISNIRKKLPINPIETLKGRGYALKNI</sequence>
<dbReference type="Proteomes" id="UP000015520">
    <property type="component" value="Unassembled WGS sequence"/>
</dbReference>
<dbReference type="InterPro" id="IPR011006">
    <property type="entry name" value="CheY-like_superfamily"/>
</dbReference>
<feature type="DNA-binding region" description="OmpR/PhoB-type" evidence="7">
    <location>
        <begin position="121"/>
        <end position="215"/>
    </location>
</feature>
<organism evidence="10 11">
    <name type="scientific">Sulfurimonas hongkongensis</name>
    <dbReference type="NCBI Taxonomy" id="1172190"/>
    <lineage>
        <taxon>Bacteria</taxon>
        <taxon>Pseudomonadati</taxon>
        <taxon>Campylobacterota</taxon>
        <taxon>Epsilonproteobacteria</taxon>
        <taxon>Campylobacterales</taxon>
        <taxon>Sulfurimonadaceae</taxon>
        <taxon>Sulfurimonas</taxon>
    </lineage>
</organism>
<gene>
    <name evidence="10" type="ORF">M947_05485</name>
</gene>
<evidence type="ECO:0000256" key="4">
    <source>
        <dbReference type="ARBA" id="ARBA00023125"/>
    </source>
</evidence>
<feature type="domain" description="OmpR/PhoB-type" evidence="9">
    <location>
        <begin position="121"/>
        <end position="215"/>
    </location>
</feature>
<keyword evidence="5" id="KW-0804">Transcription</keyword>
<dbReference type="PROSITE" id="PS50110">
    <property type="entry name" value="RESPONSE_REGULATORY"/>
    <property type="match status" value="1"/>
</dbReference>
<dbReference type="PANTHER" id="PTHR48111:SF1">
    <property type="entry name" value="TWO-COMPONENT RESPONSE REGULATOR ORR33"/>
    <property type="match status" value="1"/>
</dbReference>
<dbReference type="Gene3D" id="1.10.10.10">
    <property type="entry name" value="Winged helix-like DNA-binding domain superfamily/Winged helix DNA-binding domain"/>
    <property type="match status" value="1"/>
</dbReference>
<evidence type="ECO:0000256" key="6">
    <source>
        <dbReference type="PROSITE-ProRule" id="PRU00169"/>
    </source>
</evidence>
<dbReference type="GO" id="GO:0006355">
    <property type="term" value="P:regulation of DNA-templated transcription"/>
    <property type="evidence" value="ECO:0007669"/>
    <property type="project" value="InterPro"/>
</dbReference>
<dbReference type="Pfam" id="PF00072">
    <property type="entry name" value="Response_reg"/>
    <property type="match status" value="1"/>
</dbReference>
<keyword evidence="11" id="KW-1185">Reference proteome</keyword>
<evidence type="ECO:0000313" key="11">
    <source>
        <dbReference type="Proteomes" id="UP000015520"/>
    </source>
</evidence>
<evidence type="ECO:0000256" key="3">
    <source>
        <dbReference type="ARBA" id="ARBA00023015"/>
    </source>
</evidence>